<feature type="domain" description="EAL" evidence="1">
    <location>
        <begin position="1"/>
        <end position="229"/>
    </location>
</feature>
<dbReference type="EMBL" id="JQAR01000003">
    <property type="protein sequence ID" value="KRN32083.1"/>
    <property type="molecule type" value="Genomic_DNA"/>
</dbReference>
<dbReference type="Proteomes" id="UP000051727">
    <property type="component" value="Unassembled WGS sequence"/>
</dbReference>
<comment type="caution">
    <text evidence="2">The sequence shown here is derived from an EMBL/GenBank/DDBJ whole genome shotgun (WGS) entry which is preliminary data.</text>
</comment>
<dbReference type="SMART" id="SM00052">
    <property type="entry name" value="EAL"/>
    <property type="match status" value="1"/>
</dbReference>
<dbReference type="AlphaFoldDB" id="A0A0R2FUJ3"/>
<evidence type="ECO:0000313" key="2">
    <source>
        <dbReference type="EMBL" id="KRN32083.1"/>
    </source>
</evidence>
<gene>
    <name evidence="2" type="ORF">IV36_GL001334</name>
</gene>
<dbReference type="STRING" id="1618.IV36_GL001334"/>
<dbReference type="PANTHER" id="PTHR33121:SF70">
    <property type="entry name" value="SIGNALING PROTEIN YKOW"/>
    <property type="match status" value="1"/>
</dbReference>
<dbReference type="SUPFAM" id="SSF141868">
    <property type="entry name" value="EAL domain-like"/>
    <property type="match status" value="1"/>
</dbReference>
<reference evidence="2 3" key="1">
    <citation type="journal article" date="2015" name="Genome Announc.">
        <title>Expanding the biotechnology potential of lactobacilli through comparative genomics of 213 strains and associated genera.</title>
        <authorList>
            <person name="Sun Z."/>
            <person name="Harris H.M."/>
            <person name="McCann A."/>
            <person name="Guo C."/>
            <person name="Argimon S."/>
            <person name="Zhang W."/>
            <person name="Yang X."/>
            <person name="Jeffery I.B."/>
            <person name="Cooney J.C."/>
            <person name="Kagawa T.F."/>
            <person name="Liu W."/>
            <person name="Song Y."/>
            <person name="Salvetti E."/>
            <person name="Wrobel A."/>
            <person name="Rasinkangas P."/>
            <person name="Parkhill J."/>
            <person name="Rea M.C."/>
            <person name="O'Sullivan O."/>
            <person name="Ritari J."/>
            <person name="Douillard F.P."/>
            <person name="Paul Ross R."/>
            <person name="Yang R."/>
            <person name="Briner A.E."/>
            <person name="Felis G.E."/>
            <person name="de Vos W.M."/>
            <person name="Barrangou R."/>
            <person name="Klaenhammer T.R."/>
            <person name="Caufield P.W."/>
            <person name="Cui Y."/>
            <person name="Zhang H."/>
            <person name="O'Toole P.W."/>
        </authorList>
    </citation>
    <scope>NUCLEOTIDE SEQUENCE [LARGE SCALE GENOMIC DNA]</scope>
    <source>
        <strain evidence="2 3">ATCC 27304</strain>
    </source>
</reference>
<dbReference type="PANTHER" id="PTHR33121">
    <property type="entry name" value="CYCLIC DI-GMP PHOSPHODIESTERASE PDEF"/>
    <property type="match status" value="1"/>
</dbReference>
<protein>
    <submittedName>
        <fullName evidence="2">Diguanylate cyclase phosphodiesterase domain-containing protein</fullName>
    </submittedName>
</protein>
<dbReference type="InterPro" id="IPR035919">
    <property type="entry name" value="EAL_sf"/>
</dbReference>
<proteinExistence type="predicted"/>
<organism evidence="2 3">
    <name type="scientific">Liquorilactobacillus mali</name>
    <dbReference type="NCBI Taxonomy" id="1618"/>
    <lineage>
        <taxon>Bacteria</taxon>
        <taxon>Bacillati</taxon>
        <taxon>Bacillota</taxon>
        <taxon>Bacilli</taxon>
        <taxon>Lactobacillales</taxon>
        <taxon>Lactobacillaceae</taxon>
        <taxon>Liquorilactobacillus</taxon>
    </lineage>
</organism>
<dbReference type="PATRIC" id="fig|1618.3.peg.1351"/>
<accession>A0A0R2FUJ3</accession>
<evidence type="ECO:0000313" key="3">
    <source>
        <dbReference type="Proteomes" id="UP000051727"/>
    </source>
</evidence>
<evidence type="ECO:0000259" key="1">
    <source>
        <dbReference type="PROSITE" id="PS50883"/>
    </source>
</evidence>
<dbReference type="InterPro" id="IPR001633">
    <property type="entry name" value="EAL_dom"/>
</dbReference>
<dbReference type="GO" id="GO:0071111">
    <property type="term" value="F:cyclic-guanylate-specific phosphodiesterase activity"/>
    <property type="evidence" value="ECO:0007669"/>
    <property type="project" value="InterPro"/>
</dbReference>
<dbReference type="PROSITE" id="PS50883">
    <property type="entry name" value="EAL"/>
    <property type="match status" value="1"/>
</dbReference>
<dbReference type="Gene3D" id="3.20.20.450">
    <property type="entry name" value="EAL domain"/>
    <property type="match status" value="1"/>
</dbReference>
<dbReference type="InterPro" id="IPR050706">
    <property type="entry name" value="Cyclic-di-GMP_PDE-like"/>
</dbReference>
<dbReference type="Pfam" id="PF00563">
    <property type="entry name" value="EAL"/>
    <property type="match status" value="1"/>
</dbReference>
<sequence length="229" mass="26926">MIQMYRFYVQPQQNVYTRSLIGYEMLFRKYDRNGWHLPQDFASIPLEEQINLLKKVGTDLKLKVESLSFNLNREQFTSQTMTNILIETQKQIYPATLIVELTEDQGNQNIRIEEIKQYAKQYLKYGIELSIDDVSSGDNTYEKIAPLLDIASEIKFPMQNLRSEHRASEIPGQLLFWRKITQNFGLRLIVEGVESVVDDELLNELDLPLRQGYFYEKPHLFRLIGDPKL</sequence>
<name>A0A0R2FUJ3_9LACO</name>